<feature type="region of interest" description="Disordered" evidence="1">
    <location>
        <begin position="1"/>
        <end position="109"/>
    </location>
</feature>
<organism evidence="2 3">
    <name type="scientific">Prorocentrum cordatum</name>
    <dbReference type="NCBI Taxonomy" id="2364126"/>
    <lineage>
        <taxon>Eukaryota</taxon>
        <taxon>Sar</taxon>
        <taxon>Alveolata</taxon>
        <taxon>Dinophyceae</taxon>
        <taxon>Prorocentrales</taxon>
        <taxon>Prorocentraceae</taxon>
        <taxon>Prorocentrum</taxon>
    </lineage>
</organism>
<evidence type="ECO:0000313" key="2">
    <source>
        <dbReference type="EMBL" id="CAK0824711.1"/>
    </source>
</evidence>
<dbReference type="EMBL" id="CAUYUJ010008702">
    <property type="protein sequence ID" value="CAK0824711.1"/>
    <property type="molecule type" value="Genomic_DNA"/>
</dbReference>
<gene>
    <name evidence="2" type="ORF">PCOR1329_LOCUS25045</name>
</gene>
<evidence type="ECO:0000313" key="3">
    <source>
        <dbReference type="Proteomes" id="UP001189429"/>
    </source>
</evidence>
<comment type="caution">
    <text evidence="2">The sequence shown here is derived from an EMBL/GenBank/DDBJ whole genome shotgun (WGS) entry which is preliminary data.</text>
</comment>
<protein>
    <submittedName>
        <fullName evidence="2">Uncharacterized protein</fullName>
    </submittedName>
</protein>
<dbReference type="Proteomes" id="UP001189429">
    <property type="component" value="Unassembled WGS sequence"/>
</dbReference>
<keyword evidence="3" id="KW-1185">Reference proteome</keyword>
<feature type="non-terminal residue" evidence="2">
    <location>
        <position position="1"/>
    </location>
</feature>
<feature type="region of interest" description="Disordered" evidence="1">
    <location>
        <begin position="223"/>
        <end position="252"/>
    </location>
</feature>
<reference evidence="2" key="1">
    <citation type="submission" date="2023-10" db="EMBL/GenBank/DDBJ databases">
        <authorList>
            <person name="Chen Y."/>
            <person name="Shah S."/>
            <person name="Dougan E. K."/>
            <person name="Thang M."/>
            <person name="Chan C."/>
        </authorList>
    </citation>
    <scope>NUCLEOTIDE SEQUENCE [LARGE SCALE GENOMIC DNA]</scope>
</reference>
<accession>A0ABN9RZB2</accession>
<feature type="compositionally biased region" description="Low complexity" evidence="1">
    <location>
        <begin position="1"/>
        <end position="26"/>
    </location>
</feature>
<name>A0ABN9RZB2_9DINO</name>
<evidence type="ECO:0000256" key="1">
    <source>
        <dbReference type="SAM" id="MobiDB-lite"/>
    </source>
</evidence>
<sequence length="252" mass="26072">TTTTSTTPNVSQTPAGASAGTGSAQSFACSSVGAKTGPVGPERLLRRAKTAPNRRKSAPNMAPRQTQRPPRRRRRGLQERKTAEGLPSCFSHASRGVRGQPEAGERGRTPCAPEASALARTVGLSAGAGAAVGRGGRRLAALGGCTATHEERATSAPCEDGWGKNVSTARVVARSSAEQAPRAAAVRVCLPGRGEASPHERKRATAEYLKPVEGPCQAPAWRSAARRPAQPLAASGLYNEASSAPRARLSIE</sequence>
<feature type="compositionally biased region" description="Basic residues" evidence="1">
    <location>
        <begin position="46"/>
        <end position="57"/>
    </location>
</feature>
<proteinExistence type="predicted"/>